<evidence type="ECO:0000256" key="1">
    <source>
        <dbReference type="SAM" id="MobiDB-lite"/>
    </source>
</evidence>
<reference evidence="4" key="1">
    <citation type="journal article" date="2019" name="Int. J. Syst. Evol. Microbiol.">
        <title>The Global Catalogue of Microorganisms (GCM) 10K type strain sequencing project: providing services to taxonomists for standard genome sequencing and annotation.</title>
        <authorList>
            <consortium name="The Broad Institute Genomics Platform"/>
            <consortium name="The Broad Institute Genome Sequencing Center for Infectious Disease"/>
            <person name="Wu L."/>
            <person name="Ma J."/>
        </authorList>
    </citation>
    <scope>NUCLEOTIDE SEQUENCE [LARGE SCALE GENOMIC DNA]</scope>
    <source>
        <strain evidence="4">2902at01</strain>
    </source>
</reference>
<keyword evidence="2" id="KW-0732">Signal</keyword>
<dbReference type="InterPro" id="IPR011050">
    <property type="entry name" value="Pectin_lyase_fold/virulence"/>
</dbReference>
<feature type="chain" id="PRO_5046673799" description="Right handed beta helix region" evidence="2">
    <location>
        <begin position="18"/>
        <end position="429"/>
    </location>
</feature>
<evidence type="ECO:0000256" key="2">
    <source>
        <dbReference type="SAM" id="SignalP"/>
    </source>
</evidence>
<accession>A0ABV8KLR9</accession>
<evidence type="ECO:0008006" key="5">
    <source>
        <dbReference type="Google" id="ProtNLM"/>
    </source>
</evidence>
<organism evidence="3 4">
    <name type="scientific">Micromonospora zhanjiangensis</name>
    <dbReference type="NCBI Taxonomy" id="1522057"/>
    <lineage>
        <taxon>Bacteria</taxon>
        <taxon>Bacillati</taxon>
        <taxon>Actinomycetota</taxon>
        <taxon>Actinomycetes</taxon>
        <taxon>Micromonosporales</taxon>
        <taxon>Micromonosporaceae</taxon>
        <taxon>Micromonospora</taxon>
    </lineage>
</organism>
<feature type="region of interest" description="Disordered" evidence="1">
    <location>
        <begin position="127"/>
        <end position="163"/>
    </location>
</feature>
<feature type="compositionally biased region" description="Low complexity" evidence="1">
    <location>
        <begin position="140"/>
        <end position="163"/>
    </location>
</feature>
<dbReference type="InterPro" id="IPR006626">
    <property type="entry name" value="PbH1"/>
</dbReference>
<evidence type="ECO:0000313" key="4">
    <source>
        <dbReference type="Proteomes" id="UP001595868"/>
    </source>
</evidence>
<sequence length="429" mass="44175">MAATALGLAVAAVGVAAASSHDGSLVITKDGAVVDGRRVDGQLQVKANNVTIRNALVRSDGAAAIRIFDGFVGTRIERSEIRCLARETDGVVPGNYAAERVEVFGCRRGFAYSADAPAIITGSRWNGTPVAAGTEPSTDPAPRAAADPAVETGLGSAPRPGAAGAADASRAAGAAGAAAVIPTAFPGAANTGVPAGTPLKAAGSIVVAKAGQVITGLDIKGCVTVTAANVIIRKSRITCGQNYSILSRPTATNLLVEDVEIDGMGKNGAAVCCANYTLRRVDITNVLDGPRLGNNTVVEGSWIHHLTRVAGSHNDALQTTGGSNIVVRGNSLEAYNPVTRDPNNACIMIGSTTAPQVANLLYEQNYCNGGNYSMGIRVDLRAVNITFQNNAYGHDYRYGVIAARSQTQAGIQWVKATNVWVDSRAPVVR</sequence>
<dbReference type="RefSeq" id="WP_377545367.1">
    <property type="nucleotide sequence ID" value="NZ_JBHSBN010000007.1"/>
</dbReference>
<dbReference type="Proteomes" id="UP001595868">
    <property type="component" value="Unassembled WGS sequence"/>
</dbReference>
<keyword evidence="4" id="KW-1185">Reference proteome</keyword>
<dbReference type="SUPFAM" id="SSF51126">
    <property type="entry name" value="Pectin lyase-like"/>
    <property type="match status" value="1"/>
</dbReference>
<dbReference type="EMBL" id="JBHSBN010000007">
    <property type="protein sequence ID" value="MFC4106966.1"/>
    <property type="molecule type" value="Genomic_DNA"/>
</dbReference>
<evidence type="ECO:0000313" key="3">
    <source>
        <dbReference type="EMBL" id="MFC4106966.1"/>
    </source>
</evidence>
<proteinExistence type="predicted"/>
<name>A0ABV8KLR9_9ACTN</name>
<feature type="signal peptide" evidence="2">
    <location>
        <begin position="1"/>
        <end position="17"/>
    </location>
</feature>
<gene>
    <name evidence="3" type="ORF">ACFOX0_13655</name>
</gene>
<comment type="caution">
    <text evidence="3">The sequence shown here is derived from an EMBL/GenBank/DDBJ whole genome shotgun (WGS) entry which is preliminary data.</text>
</comment>
<dbReference type="SMART" id="SM00710">
    <property type="entry name" value="PbH1"/>
    <property type="match status" value="6"/>
</dbReference>
<protein>
    <recommendedName>
        <fullName evidence="5">Right handed beta helix region</fullName>
    </recommendedName>
</protein>